<dbReference type="Proteomes" id="UP000190935">
    <property type="component" value="Chromosome I"/>
</dbReference>
<sequence>MANDISNHFNDLLNSGDEFFKNFGRPLMNLSDSFKELRSDVQETETDYTVAIDVPGVDKKDISIDFKDNTLTVSAKRQSFTDRSDKDGNMIASERSSGRFTRQYHFPDVDHEKIGAKYEEGVLTITLPKTTEGQSKTHKIEVQ</sequence>
<dbReference type="Gene3D" id="2.60.40.790">
    <property type="match status" value="1"/>
</dbReference>
<gene>
    <name evidence="5" type="ORF">IV43_GL000977</name>
    <name evidence="6" type="ORF">LAC1533_0471</name>
</gene>
<evidence type="ECO:0000256" key="1">
    <source>
        <dbReference type="PROSITE-ProRule" id="PRU00285"/>
    </source>
</evidence>
<dbReference type="InterPro" id="IPR031107">
    <property type="entry name" value="Small_HSP"/>
</dbReference>
<dbReference type="CDD" id="cd06471">
    <property type="entry name" value="ACD_LpsHSP_like"/>
    <property type="match status" value="1"/>
</dbReference>
<accession>A0A0R2K6P7</accession>
<dbReference type="InterPro" id="IPR002068">
    <property type="entry name" value="A-crystallin/Hsp20_dom"/>
</dbReference>
<dbReference type="Pfam" id="PF00011">
    <property type="entry name" value="HSP20"/>
    <property type="match status" value="1"/>
</dbReference>
<proteinExistence type="inferred from homology"/>
<dbReference type="EMBL" id="JQBK01000023">
    <property type="protein sequence ID" value="KRN85203.1"/>
    <property type="molecule type" value="Genomic_DNA"/>
</dbReference>
<dbReference type="STRING" id="89059.LAC1533_0471"/>
<dbReference type="Proteomes" id="UP000051491">
    <property type="component" value="Unassembled WGS sequence"/>
</dbReference>
<dbReference type="OrthoDB" id="9811615at2"/>
<dbReference type="AlphaFoldDB" id="A0A0R2K6P7"/>
<evidence type="ECO:0000313" key="8">
    <source>
        <dbReference type="Proteomes" id="UP000190935"/>
    </source>
</evidence>
<dbReference type="KEGG" id="laca:LAC1533_0471"/>
<evidence type="ECO:0000313" key="7">
    <source>
        <dbReference type="Proteomes" id="UP000051491"/>
    </source>
</evidence>
<evidence type="ECO:0000313" key="5">
    <source>
        <dbReference type="EMBL" id="KRN85203.1"/>
    </source>
</evidence>
<comment type="similarity">
    <text evidence="1 2">Belongs to the small heat shock protein (HSP20) family.</text>
</comment>
<dbReference type="SUPFAM" id="SSF49764">
    <property type="entry name" value="HSP20-like chaperones"/>
    <property type="match status" value="1"/>
</dbReference>
<dbReference type="InterPro" id="IPR008978">
    <property type="entry name" value="HSP20-like_chaperone"/>
</dbReference>
<evidence type="ECO:0000259" key="4">
    <source>
        <dbReference type="PROSITE" id="PS51203"/>
    </source>
</evidence>
<protein>
    <submittedName>
        <fullName evidence="5">Heat shock protein Hsp20</fullName>
    </submittedName>
    <submittedName>
        <fullName evidence="6">Molecular chaperone (Small heat shock protein)</fullName>
    </submittedName>
</protein>
<dbReference type="InterPro" id="IPR007052">
    <property type="entry name" value="CS_dom"/>
</dbReference>
<evidence type="ECO:0000313" key="6">
    <source>
        <dbReference type="EMBL" id="SFV39891.1"/>
    </source>
</evidence>
<feature type="domain" description="CS" evidence="4">
    <location>
        <begin position="34"/>
        <end position="140"/>
    </location>
</feature>
<dbReference type="PROSITE" id="PS51203">
    <property type="entry name" value="CS"/>
    <property type="match status" value="1"/>
</dbReference>
<reference evidence="8" key="2">
    <citation type="submission" date="2016-11" db="EMBL/GenBank/DDBJ databases">
        <authorList>
            <person name="Papadimitriou K."/>
        </authorList>
    </citation>
    <scope>NUCLEOTIDE SEQUENCE [LARGE SCALE GENOMIC DNA]</scope>
    <source>
        <strain evidence="8">ACA-DC 1533</strain>
    </source>
</reference>
<dbReference type="EMBL" id="LT630287">
    <property type="protein sequence ID" value="SFV39891.1"/>
    <property type="molecule type" value="Genomic_DNA"/>
</dbReference>
<organism evidence="5 7">
    <name type="scientific">Ligilactobacillus acidipiscis</name>
    <dbReference type="NCBI Taxonomy" id="89059"/>
    <lineage>
        <taxon>Bacteria</taxon>
        <taxon>Bacillati</taxon>
        <taxon>Bacillota</taxon>
        <taxon>Bacilli</taxon>
        <taxon>Lactobacillales</taxon>
        <taxon>Lactobacillaceae</taxon>
        <taxon>Ligilactobacillus</taxon>
    </lineage>
</organism>
<dbReference type="PROSITE" id="PS01031">
    <property type="entry name" value="SHSP"/>
    <property type="match status" value="1"/>
</dbReference>
<dbReference type="GeneID" id="95348557"/>
<dbReference type="PATRIC" id="fig|89059.3.peg.1029"/>
<dbReference type="RefSeq" id="WP_010498861.1">
    <property type="nucleotide sequence ID" value="NZ_CP173417.1"/>
</dbReference>
<evidence type="ECO:0000259" key="3">
    <source>
        <dbReference type="PROSITE" id="PS01031"/>
    </source>
</evidence>
<feature type="domain" description="SHSP" evidence="3">
    <location>
        <begin position="28"/>
        <end position="143"/>
    </location>
</feature>
<name>A0A0R2K6P7_9LACO</name>
<reference evidence="6" key="3">
    <citation type="submission" date="2016-11" db="EMBL/GenBank/DDBJ databases">
        <authorList>
            <person name="Jaros S."/>
            <person name="Januszkiewicz K."/>
            <person name="Wedrychowicz H."/>
        </authorList>
    </citation>
    <scope>NUCLEOTIDE SEQUENCE [LARGE SCALE GENOMIC DNA]</scope>
    <source>
        <strain evidence="6">ACA-DC 1533</strain>
    </source>
</reference>
<reference evidence="5 7" key="1">
    <citation type="journal article" date="2015" name="Genome Announc.">
        <title>Expanding the biotechnology potential of lactobacilli through comparative genomics of 213 strains and associated genera.</title>
        <authorList>
            <person name="Sun Z."/>
            <person name="Harris H.M."/>
            <person name="McCann A."/>
            <person name="Guo C."/>
            <person name="Argimon S."/>
            <person name="Zhang W."/>
            <person name="Yang X."/>
            <person name="Jeffery I.B."/>
            <person name="Cooney J.C."/>
            <person name="Kagawa T.F."/>
            <person name="Liu W."/>
            <person name="Song Y."/>
            <person name="Salvetti E."/>
            <person name="Wrobel A."/>
            <person name="Rasinkangas P."/>
            <person name="Parkhill J."/>
            <person name="Rea M.C."/>
            <person name="O'Sullivan O."/>
            <person name="Ritari J."/>
            <person name="Douillard F.P."/>
            <person name="Paul Ross R."/>
            <person name="Yang R."/>
            <person name="Briner A.E."/>
            <person name="Felis G.E."/>
            <person name="de Vos W.M."/>
            <person name="Barrangou R."/>
            <person name="Klaenhammer T.R."/>
            <person name="Caufield P.W."/>
            <person name="Cui Y."/>
            <person name="Zhang H."/>
            <person name="O'Toole P.W."/>
        </authorList>
    </citation>
    <scope>NUCLEOTIDE SEQUENCE [LARGE SCALE GENOMIC DNA]</scope>
    <source>
        <strain evidence="5 7">DSM 15353</strain>
    </source>
</reference>
<keyword evidence="5" id="KW-0346">Stress response</keyword>
<evidence type="ECO:0000256" key="2">
    <source>
        <dbReference type="RuleBase" id="RU003616"/>
    </source>
</evidence>
<dbReference type="PANTHER" id="PTHR11527">
    <property type="entry name" value="HEAT-SHOCK PROTEIN 20 FAMILY MEMBER"/>
    <property type="match status" value="1"/>
</dbReference>